<reference evidence="3 4" key="1">
    <citation type="submission" date="2016-10" db="EMBL/GenBank/DDBJ databases">
        <title>Genome sequencing of Aspergillus oryzae BCC7051.</title>
        <authorList>
            <person name="Thammarongtham C."/>
            <person name="Vorapreeda T."/>
            <person name="Nookaew I."/>
            <person name="Srisuk T."/>
            <person name="Land M."/>
            <person name="Jeennor S."/>
            <person name="Laoteng K."/>
        </authorList>
    </citation>
    <scope>NUCLEOTIDE SEQUENCE [LARGE SCALE GENOMIC DNA]</scope>
    <source>
        <strain evidence="3 4">BCC7051</strain>
    </source>
</reference>
<dbReference type="GO" id="GO:0006384">
    <property type="term" value="P:transcription initiation at RNA polymerase III promoter"/>
    <property type="evidence" value="ECO:0007669"/>
    <property type="project" value="InterPro"/>
</dbReference>
<dbReference type="OrthoDB" id="5598268at2759"/>
<dbReference type="PANTHER" id="PTHR13230:SF5">
    <property type="entry name" value="GENERAL TRANSCRIPTION FACTOR 3C POLYPEPTIDE 5"/>
    <property type="match status" value="1"/>
</dbReference>
<dbReference type="eggNOG" id="KOG2473">
    <property type="taxonomic scope" value="Eukaryota"/>
</dbReference>
<feature type="compositionally biased region" description="Basic and acidic residues" evidence="1">
    <location>
        <begin position="1"/>
        <end position="20"/>
    </location>
</feature>
<dbReference type="VEuPathDB" id="FungiDB:AO090009000252"/>
<name>A0A1S9D5H1_ASPOZ</name>
<dbReference type="InterPro" id="IPR019136">
    <property type="entry name" value="TF_IIIC_su-5_HTH"/>
</dbReference>
<evidence type="ECO:0000256" key="1">
    <source>
        <dbReference type="SAM" id="MobiDB-lite"/>
    </source>
</evidence>
<feature type="region of interest" description="Disordered" evidence="1">
    <location>
        <begin position="1"/>
        <end position="25"/>
    </location>
</feature>
<dbReference type="Proteomes" id="UP000190312">
    <property type="component" value="Unassembled WGS sequence"/>
</dbReference>
<gene>
    <name evidence="3" type="ORF">OAory_01051570</name>
</gene>
<dbReference type="InterPro" id="IPR040454">
    <property type="entry name" value="TF_IIIC_Tfc1/Sfc1"/>
</dbReference>
<sequence length="301" mass="34888">MAARLEEDNGVNKETYEPDNHIPPPSRFISVQQQEYQEKILQISVDSTHVLNEPLTSLPSENSLSHDMRALLRDIRLVMRRRPVATPRVLKNLTRVPDLLSLFEALPYCGYSFKNGPWKHALVAFGIDPRLGPEYRMYQTYEFPWNYDPIIAEPSVISPLTVEISFPRVVRTKHSDNSHVFDGNLLYTDDNIWQYCDISDDQLHRIWSTTTIRHSFCPQNGFFYNGTNAKLWEIMSDKVMTIRDGEEPAVDDYECLLDIPDDYKGGSRSGDRKRYGQSFGQNYTRKQAFMRSLILKKAQSL</sequence>
<accession>A0A1S9D5H1</accession>
<dbReference type="Pfam" id="PF09734">
    <property type="entry name" value="Tau95"/>
    <property type="match status" value="1"/>
</dbReference>
<evidence type="ECO:0000259" key="2">
    <source>
        <dbReference type="Pfam" id="PF09734"/>
    </source>
</evidence>
<proteinExistence type="predicted"/>
<dbReference type="GO" id="GO:0001002">
    <property type="term" value="F:RNA polymerase III type 1 promoter sequence-specific DNA binding"/>
    <property type="evidence" value="ECO:0007669"/>
    <property type="project" value="TreeGrafter"/>
</dbReference>
<protein>
    <submittedName>
        <fullName evidence="3">Transcription factor IIIC, subunit 5</fullName>
    </submittedName>
</protein>
<comment type="caution">
    <text evidence="3">The sequence shown here is derived from an EMBL/GenBank/DDBJ whole genome shotgun (WGS) entry which is preliminary data.</text>
</comment>
<dbReference type="AlphaFoldDB" id="A0A1S9D5H1"/>
<dbReference type="EMBL" id="MKZY01000011">
    <property type="protein sequence ID" value="OOO04310.1"/>
    <property type="molecule type" value="Genomic_DNA"/>
</dbReference>
<dbReference type="GO" id="GO:0001003">
    <property type="term" value="F:RNA polymerase III type 2 promoter sequence-specific DNA binding"/>
    <property type="evidence" value="ECO:0007669"/>
    <property type="project" value="TreeGrafter"/>
</dbReference>
<organism evidence="3 4">
    <name type="scientific">Aspergillus oryzae</name>
    <name type="common">Yellow koji mold</name>
    <dbReference type="NCBI Taxonomy" id="5062"/>
    <lineage>
        <taxon>Eukaryota</taxon>
        <taxon>Fungi</taxon>
        <taxon>Dikarya</taxon>
        <taxon>Ascomycota</taxon>
        <taxon>Pezizomycotina</taxon>
        <taxon>Eurotiomycetes</taxon>
        <taxon>Eurotiomycetidae</taxon>
        <taxon>Eurotiales</taxon>
        <taxon>Aspergillaceae</taxon>
        <taxon>Aspergillus</taxon>
        <taxon>Aspergillus subgen. Circumdati</taxon>
    </lineage>
</organism>
<dbReference type="GO" id="GO:0000127">
    <property type="term" value="C:transcription factor TFIIIC complex"/>
    <property type="evidence" value="ECO:0007669"/>
    <property type="project" value="InterPro"/>
</dbReference>
<evidence type="ECO:0000313" key="4">
    <source>
        <dbReference type="Proteomes" id="UP000190312"/>
    </source>
</evidence>
<evidence type="ECO:0000313" key="3">
    <source>
        <dbReference type="EMBL" id="OOO04310.1"/>
    </source>
</evidence>
<dbReference type="PANTHER" id="PTHR13230">
    <property type="entry name" value="GENERAL TRANSCRIPTION FACTOR IIIC, POLYPEPTIDE 5"/>
    <property type="match status" value="1"/>
</dbReference>
<feature type="domain" description="Transcription factor IIIC subunit 5 HTH" evidence="2">
    <location>
        <begin position="32"/>
        <end position="143"/>
    </location>
</feature>